<protein>
    <recommendedName>
        <fullName evidence="9">Scd2/ral3</fullName>
    </recommendedName>
</protein>
<feature type="compositionally biased region" description="Polar residues" evidence="4">
    <location>
        <begin position="523"/>
        <end position="551"/>
    </location>
</feature>
<gene>
    <name evidence="7" type="ORF">HYPSUDRAFT_214515</name>
</gene>
<feature type="region of interest" description="Disordered" evidence="4">
    <location>
        <begin position="523"/>
        <end position="628"/>
    </location>
</feature>
<dbReference type="Gene3D" id="3.10.20.90">
    <property type="entry name" value="Phosphatidylinositol 3-kinase Catalytic Subunit, Chain A, domain 1"/>
    <property type="match status" value="1"/>
</dbReference>
<evidence type="ECO:0000313" key="8">
    <source>
        <dbReference type="Proteomes" id="UP000054270"/>
    </source>
</evidence>
<dbReference type="GO" id="GO:0005737">
    <property type="term" value="C:cytoplasm"/>
    <property type="evidence" value="ECO:0007669"/>
    <property type="project" value="TreeGrafter"/>
</dbReference>
<accession>A0A0D2LBN9</accession>
<dbReference type="Pfam" id="PF00018">
    <property type="entry name" value="SH3_1"/>
    <property type="match status" value="2"/>
</dbReference>
<feature type="compositionally biased region" description="Polar residues" evidence="4">
    <location>
        <begin position="1"/>
        <end position="20"/>
    </location>
</feature>
<feature type="region of interest" description="Disordered" evidence="4">
    <location>
        <begin position="103"/>
        <end position="135"/>
    </location>
</feature>
<evidence type="ECO:0000256" key="3">
    <source>
        <dbReference type="PROSITE-ProRule" id="PRU00192"/>
    </source>
</evidence>
<dbReference type="GO" id="GO:0035091">
    <property type="term" value="F:phosphatidylinositol binding"/>
    <property type="evidence" value="ECO:0007669"/>
    <property type="project" value="InterPro"/>
</dbReference>
<feature type="compositionally biased region" description="Low complexity" evidence="4">
    <location>
        <begin position="109"/>
        <end position="126"/>
    </location>
</feature>
<dbReference type="Gene3D" id="3.30.1520.10">
    <property type="entry name" value="Phox-like domain"/>
    <property type="match status" value="1"/>
</dbReference>
<dbReference type="CDD" id="cd11878">
    <property type="entry name" value="SH3_Bem1p_1"/>
    <property type="match status" value="1"/>
</dbReference>
<keyword evidence="1 3" id="KW-0728">SH3 domain</keyword>
<dbReference type="InterPro" id="IPR051228">
    <property type="entry name" value="NADPH_Oxidase/PX-Domain"/>
</dbReference>
<dbReference type="PROSITE" id="PS50002">
    <property type="entry name" value="SH3"/>
    <property type="match status" value="2"/>
</dbReference>
<dbReference type="SUPFAM" id="SSF50044">
    <property type="entry name" value="SH3-domain"/>
    <property type="match status" value="2"/>
</dbReference>
<name>A0A0D2LBN9_HYPSF</name>
<feature type="compositionally biased region" description="Low complexity" evidence="4">
    <location>
        <begin position="21"/>
        <end position="34"/>
    </location>
</feature>
<sequence length="711" mass="78985">MKSLRKSLNGNRESSSRPQISTPVPLPSVSKPPSAILPPQKVIRALSNYKSQAPQELSFSKGDFFYVLKDADMSGAWYEAHNPISGARGLVPRSMFEEFAKNAVPNSRQSQAGPAPQFAPQFASRPPMSPRSETQESVTKAQVFYAIVLHDFNAERADELDAKRGDAITVVAQSNREWFVAKPIGRLGRPGLIPVSFVEIHDPATGKPVPDVNALMDRGDLPKVEDWKRAMLKYKQNSISLGVIDAPEPKEPITNTAYASQYITNPPAPPIAQNPPPRAEPRNQTPDVLPEGILLSADVVSFHYEMDDYWFRIDAAYQPYSRAGATDLPPSKNLILFRQYNDFYDFQVSLLDTFPREAGREPPEPRTLPYMPGPAQDVDDALTATRRSELDDYVHALCNLGTTGGRYILEHIVVRRFLSLKPGDVENAGEPRHDAMETLFGGDDAPADPYDNDDGYGVQAQFGRMAVQDRRTSDGSDYEDEGYAPSPQSKSYEREREQRIPYQQQGSQRIPEDNLRLHALAQNHSRSGSSASFNTPNGYDPGSRSNSPQHPQQRERNGSPQPPPPRHQQQHSQSYNSYAGANGGSSQSRWNDSGYQPSEASRTSQALSARTRSHSSATTNLNTPPISAANPQTAFVKIKIFNQVADDLIAIRVHPKVSHAELMDKVQTRLGTEVLNLRYRDSMTNTFVGLDSDDELRAWMEATDKHVLYAD</sequence>
<feature type="region of interest" description="Disordered" evidence="4">
    <location>
        <begin position="262"/>
        <end position="286"/>
    </location>
</feature>
<keyword evidence="8" id="KW-1185">Reference proteome</keyword>
<feature type="compositionally biased region" description="Polar residues" evidence="4">
    <location>
        <begin position="575"/>
        <end position="607"/>
    </location>
</feature>
<evidence type="ECO:0000256" key="4">
    <source>
        <dbReference type="SAM" id="MobiDB-lite"/>
    </source>
</evidence>
<keyword evidence="2" id="KW-0677">Repeat</keyword>
<dbReference type="SMART" id="SM00312">
    <property type="entry name" value="PX"/>
    <property type="match status" value="1"/>
</dbReference>
<dbReference type="EMBL" id="KN817536">
    <property type="protein sequence ID" value="KJA24642.1"/>
    <property type="molecule type" value="Genomic_DNA"/>
</dbReference>
<organism evidence="7 8">
    <name type="scientific">Hypholoma sublateritium (strain FD-334 SS-4)</name>
    <dbReference type="NCBI Taxonomy" id="945553"/>
    <lineage>
        <taxon>Eukaryota</taxon>
        <taxon>Fungi</taxon>
        <taxon>Dikarya</taxon>
        <taxon>Basidiomycota</taxon>
        <taxon>Agaricomycotina</taxon>
        <taxon>Agaricomycetes</taxon>
        <taxon>Agaricomycetidae</taxon>
        <taxon>Agaricales</taxon>
        <taxon>Agaricineae</taxon>
        <taxon>Strophariaceae</taxon>
        <taxon>Hypholoma</taxon>
    </lineage>
</organism>
<dbReference type="InterPro" id="IPR001452">
    <property type="entry name" value="SH3_domain"/>
</dbReference>
<dbReference type="Proteomes" id="UP000054270">
    <property type="component" value="Unassembled WGS sequence"/>
</dbReference>
<dbReference type="Pfam" id="PF00787">
    <property type="entry name" value="PX"/>
    <property type="match status" value="1"/>
</dbReference>
<dbReference type="SMART" id="SM00326">
    <property type="entry name" value="SH3"/>
    <property type="match status" value="2"/>
</dbReference>
<dbReference type="CDD" id="cd11879">
    <property type="entry name" value="SH3_Bem1p_2"/>
    <property type="match status" value="1"/>
</dbReference>
<dbReference type="InterPro" id="IPR036871">
    <property type="entry name" value="PX_dom_sf"/>
</dbReference>
<dbReference type="InterPro" id="IPR035549">
    <property type="entry name" value="Bem1/Scd2_SH3_2"/>
</dbReference>
<evidence type="ECO:0000259" key="5">
    <source>
        <dbReference type="PROSITE" id="PS50002"/>
    </source>
</evidence>
<dbReference type="GO" id="GO:0000747">
    <property type="term" value="P:conjugation with cellular fusion"/>
    <property type="evidence" value="ECO:0007669"/>
    <property type="project" value="TreeGrafter"/>
</dbReference>
<dbReference type="InterPro" id="IPR035548">
    <property type="entry name" value="Bem1/Scd2_SH3_1"/>
</dbReference>
<dbReference type="InterPro" id="IPR001683">
    <property type="entry name" value="PX_dom"/>
</dbReference>
<dbReference type="OMA" id="EYWFRID"/>
<reference evidence="8" key="1">
    <citation type="submission" date="2014-04" db="EMBL/GenBank/DDBJ databases">
        <title>Evolutionary Origins and Diversification of the Mycorrhizal Mutualists.</title>
        <authorList>
            <consortium name="DOE Joint Genome Institute"/>
            <consortium name="Mycorrhizal Genomics Consortium"/>
            <person name="Kohler A."/>
            <person name="Kuo A."/>
            <person name="Nagy L.G."/>
            <person name="Floudas D."/>
            <person name="Copeland A."/>
            <person name="Barry K.W."/>
            <person name="Cichocki N."/>
            <person name="Veneault-Fourrey C."/>
            <person name="LaButti K."/>
            <person name="Lindquist E.A."/>
            <person name="Lipzen A."/>
            <person name="Lundell T."/>
            <person name="Morin E."/>
            <person name="Murat C."/>
            <person name="Riley R."/>
            <person name="Ohm R."/>
            <person name="Sun H."/>
            <person name="Tunlid A."/>
            <person name="Henrissat B."/>
            <person name="Grigoriev I.V."/>
            <person name="Hibbett D.S."/>
            <person name="Martin F."/>
        </authorList>
    </citation>
    <scope>NUCLEOTIDE SEQUENCE [LARGE SCALE GENOMIC DNA]</scope>
    <source>
        <strain evidence="8">FD-334 SS-4</strain>
    </source>
</reference>
<evidence type="ECO:0000259" key="6">
    <source>
        <dbReference type="PROSITE" id="PS50195"/>
    </source>
</evidence>
<dbReference type="AlphaFoldDB" id="A0A0D2LBN9"/>
<dbReference type="GO" id="GO:0030674">
    <property type="term" value="F:protein-macromolecule adaptor activity"/>
    <property type="evidence" value="ECO:0007669"/>
    <property type="project" value="TreeGrafter"/>
</dbReference>
<evidence type="ECO:0008006" key="9">
    <source>
        <dbReference type="Google" id="ProtNLM"/>
    </source>
</evidence>
<dbReference type="SUPFAM" id="SSF54277">
    <property type="entry name" value="CAD &amp; PB1 domains"/>
    <property type="match status" value="1"/>
</dbReference>
<feature type="compositionally biased region" description="Low complexity" evidence="4">
    <location>
        <begin position="608"/>
        <end position="619"/>
    </location>
</feature>
<dbReference type="PROSITE" id="PS50195">
    <property type="entry name" value="PX"/>
    <property type="match status" value="1"/>
</dbReference>
<feature type="region of interest" description="Disordered" evidence="4">
    <location>
        <begin position="423"/>
        <end position="511"/>
    </location>
</feature>
<feature type="compositionally biased region" description="Pro residues" evidence="4">
    <location>
        <begin position="266"/>
        <end position="278"/>
    </location>
</feature>
<evidence type="ECO:0000313" key="7">
    <source>
        <dbReference type="EMBL" id="KJA24642.1"/>
    </source>
</evidence>
<feature type="domain" description="PX" evidence="6">
    <location>
        <begin position="289"/>
        <end position="425"/>
    </location>
</feature>
<dbReference type="PANTHER" id="PTHR15706:SF2">
    <property type="entry name" value="SH3 AND PX DOMAIN-CONTAINING PROTEIN 2A"/>
    <property type="match status" value="1"/>
</dbReference>
<dbReference type="PANTHER" id="PTHR15706">
    <property type="entry name" value="SH3 MULTIPLE DOMAIN"/>
    <property type="match status" value="1"/>
</dbReference>
<dbReference type="InterPro" id="IPR035550">
    <property type="entry name" value="Bem1/Scd2_PX"/>
</dbReference>
<evidence type="ECO:0000256" key="1">
    <source>
        <dbReference type="ARBA" id="ARBA00022443"/>
    </source>
</evidence>
<feature type="domain" description="SH3" evidence="5">
    <location>
        <begin position="141"/>
        <end position="203"/>
    </location>
</feature>
<dbReference type="STRING" id="945553.A0A0D2LBN9"/>
<feature type="domain" description="SH3" evidence="5">
    <location>
        <begin position="38"/>
        <end position="101"/>
    </location>
</feature>
<evidence type="ECO:0000256" key="2">
    <source>
        <dbReference type="ARBA" id="ARBA00022737"/>
    </source>
</evidence>
<dbReference type="GO" id="GO:0043332">
    <property type="term" value="C:mating projection tip"/>
    <property type="evidence" value="ECO:0007669"/>
    <property type="project" value="TreeGrafter"/>
</dbReference>
<feature type="region of interest" description="Disordered" evidence="4">
    <location>
        <begin position="1"/>
        <end position="35"/>
    </location>
</feature>
<dbReference type="SUPFAM" id="SSF64268">
    <property type="entry name" value="PX domain"/>
    <property type="match status" value="1"/>
</dbReference>
<dbReference type="CDD" id="cd06890">
    <property type="entry name" value="PX_Bem1p"/>
    <property type="match status" value="1"/>
</dbReference>
<dbReference type="OrthoDB" id="548867at2759"/>
<proteinExistence type="predicted"/>
<dbReference type="InterPro" id="IPR036028">
    <property type="entry name" value="SH3-like_dom_sf"/>
</dbReference>
<dbReference type="Gene3D" id="2.30.30.40">
    <property type="entry name" value="SH3 Domains"/>
    <property type="match status" value="2"/>
</dbReference>